<comment type="similarity">
    <text evidence="1">Belongs to the universal ribosomal protein uS10 family.</text>
</comment>
<feature type="region of interest" description="Disordered" evidence="5">
    <location>
        <begin position="1"/>
        <end position="25"/>
    </location>
</feature>
<evidence type="ECO:0000256" key="1">
    <source>
        <dbReference type="ARBA" id="ARBA00007102"/>
    </source>
</evidence>
<gene>
    <name evidence="7" type="ORF">QJS10_CPB17g02085</name>
</gene>
<dbReference type="PRINTS" id="PR00971">
    <property type="entry name" value="RIBOSOMALS10"/>
</dbReference>
<dbReference type="InterPro" id="IPR036838">
    <property type="entry name" value="Ribosomal_uS10_dom_sf"/>
</dbReference>
<dbReference type="FunFam" id="3.30.70.600:FF:000001">
    <property type="entry name" value="30S ribosomal protein S10"/>
    <property type="match status" value="1"/>
</dbReference>
<dbReference type="InterPro" id="IPR027486">
    <property type="entry name" value="Ribosomal_uS10_dom"/>
</dbReference>
<dbReference type="SMART" id="SM01403">
    <property type="entry name" value="Ribosomal_S10"/>
    <property type="match status" value="1"/>
</dbReference>
<proteinExistence type="inferred from homology"/>
<keyword evidence="8" id="KW-1185">Reference proteome</keyword>
<dbReference type="GO" id="GO:0006412">
    <property type="term" value="P:translation"/>
    <property type="evidence" value="ECO:0007669"/>
    <property type="project" value="InterPro"/>
</dbReference>
<evidence type="ECO:0000313" key="7">
    <source>
        <dbReference type="EMBL" id="KAK1292309.1"/>
    </source>
</evidence>
<dbReference type="InterPro" id="IPR001848">
    <property type="entry name" value="Ribosomal_uS10"/>
</dbReference>
<dbReference type="Pfam" id="PF00338">
    <property type="entry name" value="Ribosomal_S10"/>
    <property type="match status" value="1"/>
</dbReference>
<protein>
    <recommendedName>
        <fullName evidence="4">Small ribosomal subunit protein uS10c</fullName>
    </recommendedName>
</protein>
<dbReference type="GO" id="GO:0003723">
    <property type="term" value="F:RNA binding"/>
    <property type="evidence" value="ECO:0007669"/>
    <property type="project" value="InterPro"/>
</dbReference>
<sequence length="197" mass="21286">MAVSSSLSPTLSLPPSPFQSPSRPSVSLPAVQSLRRAAIVVSASSVAPRPRSVAAFVAAEALETAPEDLDGGGDLFEVGTPGSSPLAVDSDYDAMALKQKIRIKLRSYWVPLIEDSCKQIMDAARTSNAKTMGPVPLPTKKRIYCVLKSPHVHKDARFHFEIRTHQRLIDIMNPTSQTIDSLMQLDLPAGVDVDIKL</sequence>
<keyword evidence="2" id="KW-0689">Ribosomal protein</keyword>
<dbReference type="HAMAP" id="MF_00508">
    <property type="entry name" value="Ribosomal_uS10"/>
    <property type="match status" value="1"/>
</dbReference>
<evidence type="ECO:0000256" key="4">
    <source>
        <dbReference type="ARBA" id="ARBA00070310"/>
    </source>
</evidence>
<dbReference type="GO" id="GO:1990904">
    <property type="term" value="C:ribonucleoprotein complex"/>
    <property type="evidence" value="ECO:0007669"/>
    <property type="project" value="UniProtKB-KW"/>
</dbReference>
<evidence type="ECO:0000313" key="8">
    <source>
        <dbReference type="Proteomes" id="UP001180020"/>
    </source>
</evidence>
<dbReference type="InterPro" id="IPR018268">
    <property type="entry name" value="Ribosomal_uS10_CS"/>
</dbReference>
<dbReference type="Proteomes" id="UP001180020">
    <property type="component" value="Unassembled WGS sequence"/>
</dbReference>
<dbReference type="EMBL" id="JAUJYO010000017">
    <property type="protein sequence ID" value="KAK1292309.1"/>
    <property type="molecule type" value="Genomic_DNA"/>
</dbReference>
<reference evidence="7" key="1">
    <citation type="journal article" date="2023" name="Nat. Commun.">
        <title>Diploid and tetraploid genomes of Acorus and the evolution of monocots.</title>
        <authorList>
            <person name="Ma L."/>
            <person name="Liu K.W."/>
            <person name="Li Z."/>
            <person name="Hsiao Y.Y."/>
            <person name="Qi Y."/>
            <person name="Fu T."/>
            <person name="Tang G.D."/>
            <person name="Zhang D."/>
            <person name="Sun W.H."/>
            <person name="Liu D.K."/>
            <person name="Li Y."/>
            <person name="Chen G.Z."/>
            <person name="Liu X.D."/>
            <person name="Liao X.Y."/>
            <person name="Jiang Y.T."/>
            <person name="Yu X."/>
            <person name="Hao Y."/>
            <person name="Huang J."/>
            <person name="Zhao X.W."/>
            <person name="Ke S."/>
            <person name="Chen Y.Y."/>
            <person name="Wu W.L."/>
            <person name="Hsu J.L."/>
            <person name="Lin Y.F."/>
            <person name="Huang M.D."/>
            <person name="Li C.Y."/>
            <person name="Huang L."/>
            <person name="Wang Z.W."/>
            <person name="Zhao X."/>
            <person name="Zhong W.Y."/>
            <person name="Peng D.H."/>
            <person name="Ahmad S."/>
            <person name="Lan S."/>
            <person name="Zhang J.S."/>
            <person name="Tsai W.C."/>
            <person name="Van de Peer Y."/>
            <person name="Liu Z.J."/>
        </authorList>
    </citation>
    <scope>NUCLEOTIDE SEQUENCE</scope>
    <source>
        <strain evidence="7">CP</strain>
    </source>
</reference>
<feature type="domain" description="Small ribosomal subunit protein uS10" evidence="6">
    <location>
        <begin position="102"/>
        <end position="196"/>
    </location>
</feature>
<dbReference type="Gene3D" id="3.30.70.600">
    <property type="entry name" value="Ribosomal protein S10 domain"/>
    <property type="match status" value="1"/>
</dbReference>
<evidence type="ECO:0000256" key="5">
    <source>
        <dbReference type="SAM" id="MobiDB-lite"/>
    </source>
</evidence>
<dbReference type="GO" id="GO:0005840">
    <property type="term" value="C:ribosome"/>
    <property type="evidence" value="ECO:0007669"/>
    <property type="project" value="UniProtKB-KW"/>
</dbReference>
<comment type="caution">
    <text evidence="7">The sequence shown here is derived from an EMBL/GenBank/DDBJ whole genome shotgun (WGS) entry which is preliminary data.</text>
</comment>
<dbReference type="NCBIfam" id="TIGR01049">
    <property type="entry name" value="rpsJ_bact"/>
    <property type="match status" value="1"/>
</dbReference>
<name>A0AAV9CV35_ACOCL</name>
<dbReference type="NCBIfam" id="NF001861">
    <property type="entry name" value="PRK00596.1"/>
    <property type="match status" value="1"/>
</dbReference>
<dbReference type="PROSITE" id="PS00361">
    <property type="entry name" value="RIBOSOMAL_S10"/>
    <property type="match status" value="1"/>
</dbReference>
<reference evidence="7" key="2">
    <citation type="submission" date="2023-06" db="EMBL/GenBank/DDBJ databases">
        <authorList>
            <person name="Ma L."/>
            <person name="Liu K.-W."/>
            <person name="Li Z."/>
            <person name="Hsiao Y.-Y."/>
            <person name="Qi Y."/>
            <person name="Fu T."/>
            <person name="Tang G."/>
            <person name="Zhang D."/>
            <person name="Sun W.-H."/>
            <person name="Liu D.-K."/>
            <person name="Li Y."/>
            <person name="Chen G.-Z."/>
            <person name="Liu X.-D."/>
            <person name="Liao X.-Y."/>
            <person name="Jiang Y.-T."/>
            <person name="Yu X."/>
            <person name="Hao Y."/>
            <person name="Huang J."/>
            <person name="Zhao X.-W."/>
            <person name="Ke S."/>
            <person name="Chen Y.-Y."/>
            <person name="Wu W.-L."/>
            <person name="Hsu J.-L."/>
            <person name="Lin Y.-F."/>
            <person name="Huang M.-D."/>
            <person name="Li C.-Y."/>
            <person name="Huang L."/>
            <person name="Wang Z.-W."/>
            <person name="Zhao X."/>
            <person name="Zhong W.-Y."/>
            <person name="Peng D.-H."/>
            <person name="Ahmad S."/>
            <person name="Lan S."/>
            <person name="Zhang J.-S."/>
            <person name="Tsai W.-C."/>
            <person name="Van De Peer Y."/>
            <person name="Liu Z.-J."/>
        </authorList>
    </citation>
    <scope>NUCLEOTIDE SEQUENCE</scope>
    <source>
        <strain evidence="7">CP</strain>
        <tissue evidence="7">Leaves</tissue>
    </source>
</reference>
<dbReference type="PANTHER" id="PTHR11700">
    <property type="entry name" value="30S RIBOSOMAL PROTEIN S10 FAMILY MEMBER"/>
    <property type="match status" value="1"/>
</dbReference>
<evidence type="ECO:0000256" key="3">
    <source>
        <dbReference type="ARBA" id="ARBA00023274"/>
    </source>
</evidence>
<evidence type="ECO:0000256" key="2">
    <source>
        <dbReference type="ARBA" id="ARBA00022980"/>
    </source>
</evidence>
<feature type="compositionally biased region" description="Low complexity" evidence="5">
    <location>
        <begin position="1"/>
        <end position="11"/>
    </location>
</feature>
<accession>A0AAV9CV35</accession>
<dbReference type="SUPFAM" id="SSF54999">
    <property type="entry name" value="Ribosomal protein S10"/>
    <property type="match status" value="1"/>
</dbReference>
<keyword evidence="3" id="KW-0687">Ribonucleoprotein</keyword>
<evidence type="ECO:0000259" key="6">
    <source>
        <dbReference type="SMART" id="SM01403"/>
    </source>
</evidence>
<dbReference type="GO" id="GO:0003735">
    <property type="term" value="F:structural constituent of ribosome"/>
    <property type="evidence" value="ECO:0007669"/>
    <property type="project" value="InterPro"/>
</dbReference>
<dbReference type="AlphaFoldDB" id="A0AAV9CV35"/>
<organism evidence="7 8">
    <name type="scientific">Acorus calamus</name>
    <name type="common">Sweet flag</name>
    <dbReference type="NCBI Taxonomy" id="4465"/>
    <lineage>
        <taxon>Eukaryota</taxon>
        <taxon>Viridiplantae</taxon>
        <taxon>Streptophyta</taxon>
        <taxon>Embryophyta</taxon>
        <taxon>Tracheophyta</taxon>
        <taxon>Spermatophyta</taxon>
        <taxon>Magnoliopsida</taxon>
        <taxon>Liliopsida</taxon>
        <taxon>Acoraceae</taxon>
        <taxon>Acorus</taxon>
    </lineage>
</organism>